<evidence type="ECO:0000313" key="2">
    <source>
        <dbReference type="EMBL" id="AWY98224.1"/>
    </source>
</evidence>
<feature type="transmembrane region" description="Helical" evidence="1">
    <location>
        <begin position="83"/>
        <end position="103"/>
    </location>
</feature>
<reference evidence="3" key="1">
    <citation type="submission" date="2018-06" db="EMBL/GenBank/DDBJ databases">
        <title>Description of Blautia argi sp. nov., a new anaerobic isolated from dog feces.</title>
        <authorList>
            <person name="Chang Y.-H."/>
            <person name="Paek J."/>
            <person name="Shin Y."/>
        </authorList>
    </citation>
    <scope>NUCLEOTIDE SEQUENCE [LARGE SCALE GENOMIC DNA]</scope>
    <source>
        <strain evidence="3">KCTC 15426</strain>
    </source>
</reference>
<protein>
    <recommendedName>
        <fullName evidence="4">DUF3784 domain-containing protein</fullName>
    </recommendedName>
</protein>
<evidence type="ECO:0000256" key="1">
    <source>
        <dbReference type="SAM" id="Phobius"/>
    </source>
</evidence>
<dbReference type="Proteomes" id="UP000250003">
    <property type="component" value="Chromosome"/>
</dbReference>
<feature type="transmembrane region" description="Helical" evidence="1">
    <location>
        <begin position="58"/>
        <end position="77"/>
    </location>
</feature>
<name>A0A2Z4UBK2_9FIRM</name>
<dbReference type="OrthoDB" id="10010160at2"/>
<gene>
    <name evidence="2" type="ORF">DQQ01_08770</name>
</gene>
<organism evidence="2 3">
    <name type="scientific">Blautia argi</name>
    <dbReference type="NCBI Taxonomy" id="1912897"/>
    <lineage>
        <taxon>Bacteria</taxon>
        <taxon>Bacillati</taxon>
        <taxon>Bacillota</taxon>
        <taxon>Clostridia</taxon>
        <taxon>Lachnospirales</taxon>
        <taxon>Lachnospiraceae</taxon>
        <taxon>Blautia</taxon>
    </lineage>
</organism>
<dbReference type="EMBL" id="CP030280">
    <property type="protein sequence ID" value="AWY98224.1"/>
    <property type="molecule type" value="Genomic_DNA"/>
</dbReference>
<dbReference type="AlphaFoldDB" id="A0A2Z4UBK2"/>
<evidence type="ECO:0000313" key="3">
    <source>
        <dbReference type="Proteomes" id="UP000250003"/>
    </source>
</evidence>
<dbReference type="KEGG" id="blau:DQQ01_08770"/>
<keyword evidence="1" id="KW-0812">Transmembrane</keyword>
<proteinExistence type="predicted"/>
<accession>A0A2Z4UBK2</accession>
<sequence>MESIEVVISIILQFSGIFGMYYLVRAIFMFRRKKFPTPGFEEDRKEENKAWCRGEGTVCLYWGILLLLLNAYAWITAYTGGRLSLIVVIVFLLLLCAGYGGRIRNNLKYRNRKSNTW</sequence>
<keyword evidence="1" id="KW-0472">Membrane</keyword>
<keyword evidence="3" id="KW-1185">Reference proteome</keyword>
<keyword evidence="1" id="KW-1133">Transmembrane helix</keyword>
<feature type="transmembrane region" description="Helical" evidence="1">
    <location>
        <begin position="6"/>
        <end position="24"/>
    </location>
</feature>
<dbReference type="RefSeq" id="WP_111919713.1">
    <property type="nucleotide sequence ID" value="NZ_CAUWHR010000022.1"/>
</dbReference>
<evidence type="ECO:0008006" key="4">
    <source>
        <dbReference type="Google" id="ProtNLM"/>
    </source>
</evidence>